<dbReference type="PRINTS" id="PR00385">
    <property type="entry name" value="P450"/>
</dbReference>
<dbReference type="GO" id="GO:0020037">
    <property type="term" value="F:heme binding"/>
    <property type="evidence" value="ECO:0007669"/>
    <property type="project" value="InterPro"/>
</dbReference>
<dbReference type="AlphaFoldDB" id="A0A6J6GSZ1"/>
<dbReference type="InterPro" id="IPR002397">
    <property type="entry name" value="Cyt_P450_B"/>
</dbReference>
<dbReference type="PROSITE" id="PS00086">
    <property type="entry name" value="CYTOCHROME_P450"/>
    <property type="match status" value="1"/>
</dbReference>
<dbReference type="FunFam" id="1.10.630.10:FF:000018">
    <property type="entry name" value="Cytochrome P450 monooxygenase"/>
    <property type="match status" value="1"/>
</dbReference>
<dbReference type="GO" id="GO:0036199">
    <property type="term" value="F:cholest-4-en-3-one 26-monooxygenase activity"/>
    <property type="evidence" value="ECO:0007669"/>
    <property type="project" value="TreeGrafter"/>
</dbReference>
<dbReference type="InterPro" id="IPR017972">
    <property type="entry name" value="Cyt_P450_CS"/>
</dbReference>
<dbReference type="GO" id="GO:0008395">
    <property type="term" value="F:steroid hydroxylase activity"/>
    <property type="evidence" value="ECO:0007669"/>
    <property type="project" value="TreeGrafter"/>
</dbReference>
<evidence type="ECO:0000256" key="6">
    <source>
        <dbReference type="ARBA" id="ARBA00023033"/>
    </source>
</evidence>
<keyword evidence="6" id="KW-0503">Monooxygenase</keyword>
<comment type="similarity">
    <text evidence="1">Belongs to the cytochrome P450 family.</text>
</comment>
<evidence type="ECO:0000256" key="1">
    <source>
        <dbReference type="ARBA" id="ARBA00010617"/>
    </source>
</evidence>
<evidence type="ECO:0000256" key="4">
    <source>
        <dbReference type="ARBA" id="ARBA00023002"/>
    </source>
</evidence>
<dbReference type="GO" id="GO:0005506">
    <property type="term" value="F:iron ion binding"/>
    <property type="evidence" value="ECO:0007669"/>
    <property type="project" value="InterPro"/>
</dbReference>
<evidence type="ECO:0000256" key="5">
    <source>
        <dbReference type="ARBA" id="ARBA00023004"/>
    </source>
</evidence>
<dbReference type="Pfam" id="PF00067">
    <property type="entry name" value="p450"/>
    <property type="match status" value="1"/>
</dbReference>
<protein>
    <submittedName>
        <fullName evidence="7">Unannotated protein</fullName>
    </submittedName>
</protein>
<evidence type="ECO:0000256" key="2">
    <source>
        <dbReference type="ARBA" id="ARBA00022617"/>
    </source>
</evidence>
<keyword evidence="2" id="KW-0349">Heme</keyword>
<dbReference type="InterPro" id="IPR036396">
    <property type="entry name" value="Cyt_P450_sf"/>
</dbReference>
<keyword evidence="5" id="KW-0408">Iron</keyword>
<dbReference type="PANTHER" id="PTHR46696:SF4">
    <property type="entry name" value="BIOTIN BIOSYNTHESIS CYTOCHROME P450"/>
    <property type="match status" value="1"/>
</dbReference>
<evidence type="ECO:0000256" key="3">
    <source>
        <dbReference type="ARBA" id="ARBA00022723"/>
    </source>
</evidence>
<dbReference type="SUPFAM" id="SSF48264">
    <property type="entry name" value="Cytochrome P450"/>
    <property type="match status" value="1"/>
</dbReference>
<dbReference type="CDD" id="cd11033">
    <property type="entry name" value="CYP142-like"/>
    <property type="match status" value="1"/>
</dbReference>
<keyword evidence="4" id="KW-0560">Oxidoreductase</keyword>
<dbReference type="GO" id="GO:0006707">
    <property type="term" value="P:cholesterol catabolic process"/>
    <property type="evidence" value="ECO:0007669"/>
    <property type="project" value="TreeGrafter"/>
</dbReference>
<dbReference type="PRINTS" id="PR00359">
    <property type="entry name" value="BP450"/>
</dbReference>
<sequence length="418" mass="46958">MEARAPKNVDEAGYVFVDPAAYADEEYFHRACAMLRREDPVHWVESHGVGFNSFWAVTKSADIFEIEAKNQIFLNEPRPVLGSIEDDARAGKSGGLLRTLIHVDDPEHRDLRGVTQEWFLPKNLAKLEGLLADYAKRYVDKMAEMGGTCDFARDIAMFMPLNVILSILGLPESDYGRMLKLTQELFGAADEEMQRSADPTDIMAVIQDFFAYFTRLTEERRANPTGDMASVVANARINGEELTMMQTIGYYVITATAGHDTTASAMAGGLHALMQHPDQLKRLKDDPSLMNTAVDEMIRWVTPVKHFMRTATEDYRLRDKTILAGQSVLLSYPSGNRDEDAFVDPFAFDVGRSPNKHLAFGFGVHYCLGAMLARMELKAFFRELLPRLDHIELAGEPKWMKTIFVGGLKTLPVSYAVR</sequence>
<keyword evidence="3" id="KW-0479">Metal-binding</keyword>
<reference evidence="7" key="1">
    <citation type="submission" date="2020-05" db="EMBL/GenBank/DDBJ databases">
        <authorList>
            <person name="Chiriac C."/>
            <person name="Salcher M."/>
            <person name="Ghai R."/>
            <person name="Kavagutti S V."/>
        </authorList>
    </citation>
    <scope>NUCLEOTIDE SEQUENCE</scope>
</reference>
<dbReference type="EMBL" id="CAEZTS010000295">
    <property type="protein sequence ID" value="CAB4599808.1"/>
    <property type="molecule type" value="Genomic_DNA"/>
</dbReference>
<dbReference type="PANTHER" id="PTHR46696">
    <property type="entry name" value="P450, PUTATIVE (EUROFUNG)-RELATED"/>
    <property type="match status" value="1"/>
</dbReference>
<dbReference type="Gene3D" id="1.10.630.10">
    <property type="entry name" value="Cytochrome P450"/>
    <property type="match status" value="1"/>
</dbReference>
<dbReference type="InterPro" id="IPR001128">
    <property type="entry name" value="Cyt_P450"/>
</dbReference>
<name>A0A6J6GSZ1_9ZZZZ</name>
<organism evidence="7">
    <name type="scientific">freshwater metagenome</name>
    <dbReference type="NCBI Taxonomy" id="449393"/>
    <lineage>
        <taxon>unclassified sequences</taxon>
        <taxon>metagenomes</taxon>
        <taxon>ecological metagenomes</taxon>
    </lineage>
</organism>
<proteinExistence type="inferred from homology"/>
<gene>
    <name evidence="7" type="ORF">UFOPK1722_02138</name>
</gene>
<evidence type="ECO:0000313" key="7">
    <source>
        <dbReference type="EMBL" id="CAB4599808.1"/>
    </source>
</evidence>
<accession>A0A6J6GSZ1</accession>